<dbReference type="InterPro" id="IPR024654">
    <property type="entry name" value="Calcineurin-like_PHP_lpxH"/>
</dbReference>
<sequence length="232" mass="25486">MKVGLLSDVHANLPALEAVLEDMPAVDVIVCAGDVVGYNPWPAECLARVREVAAATVRGNHDRIVETPERYRANRMAEAGLEHAKRELSSEQLAWLRELPRATRFADGRHHLVHSHPAPDREDAYVYPEEFPALDRHLEELAGEEDATDLEGLVLGHTHVQGARSVSGRLVVNPGSVGQPRDGDPDAAYAVLDTDAGEVDLRRVGYDVDRVAEAVERAGLPERTAERLYRGE</sequence>
<dbReference type="InterPro" id="IPR011152">
    <property type="entry name" value="Pesterase_MJ0912"/>
</dbReference>
<name>A0A521E6V3_9EURY</name>
<dbReference type="EMBL" id="FXTD01000009">
    <property type="protein sequence ID" value="SMO79625.1"/>
    <property type="molecule type" value="Genomic_DNA"/>
</dbReference>
<accession>A0A521E6V3</accession>
<dbReference type="SUPFAM" id="SSF56300">
    <property type="entry name" value="Metallo-dependent phosphatases"/>
    <property type="match status" value="1"/>
</dbReference>
<dbReference type="GO" id="GO:0016791">
    <property type="term" value="F:phosphatase activity"/>
    <property type="evidence" value="ECO:0007669"/>
    <property type="project" value="TreeGrafter"/>
</dbReference>
<dbReference type="AlphaFoldDB" id="A0A521E6V3"/>
<dbReference type="OrthoDB" id="9937at2157"/>
<dbReference type="PANTHER" id="PTHR42850:SF2">
    <property type="entry name" value="BLL5683 PROTEIN"/>
    <property type="match status" value="1"/>
</dbReference>
<dbReference type="InterPro" id="IPR050126">
    <property type="entry name" value="Ap4A_hydrolase"/>
</dbReference>
<dbReference type="Proteomes" id="UP000319712">
    <property type="component" value="Unassembled WGS sequence"/>
</dbReference>
<protein>
    <submittedName>
        <fullName evidence="2">Predicted phosphodiesterase</fullName>
    </submittedName>
</protein>
<dbReference type="GO" id="GO:0005737">
    <property type="term" value="C:cytoplasm"/>
    <property type="evidence" value="ECO:0007669"/>
    <property type="project" value="TreeGrafter"/>
</dbReference>
<dbReference type="Gene3D" id="3.60.21.10">
    <property type="match status" value="1"/>
</dbReference>
<dbReference type="PANTHER" id="PTHR42850">
    <property type="entry name" value="METALLOPHOSPHOESTERASE"/>
    <property type="match status" value="1"/>
</dbReference>
<reference evidence="2 3" key="1">
    <citation type="submission" date="2017-05" db="EMBL/GenBank/DDBJ databases">
        <authorList>
            <person name="Varghese N."/>
            <person name="Submissions S."/>
        </authorList>
    </citation>
    <scope>NUCLEOTIDE SEQUENCE [LARGE SCALE GENOMIC DNA]</scope>
    <source>
        <strain evidence="2 3">DSM 19504</strain>
    </source>
</reference>
<organism evidence="2 3">
    <name type="scientific">Halorubrum cibi</name>
    <dbReference type="NCBI Taxonomy" id="413815"/>
    <lineage>
        <taxon>Archaea</taxon>
        <taxon>Methanobacteriati</taxon>
        <taxon>Methanobacteriota</taxon>
        <taxon>Stenosarchaea group</taxon>
        <taxon>Halobacteria</taxon>
        <taxon>Halobacteriales</taxon>
        <taxon>Haloferacaceae</taxon>
        <taxon>Halorubrum</taxon>
    </lineage>
</organism>
<proteinExistence type="predicted"/>
<dbReference type="InterPro" id="IPR029052">
    <property type="entry name" value="Metallo-depent_PP-like"/>
</dbReference>
<evidence type="ECO:0000313" key="3">
    <source>
        <dbReference type="Proteomes" id="UP000319712"/>
    </source>
</evidence>
<feature type="domain" description="Calcineurin-like phosphoesterase" evidence="1">
    <location>
        <begin position="1"/>
        <end position="196"/>
    </location>
</feature>
<dbReference type="RefSeq" id="WP_142987294.1">
    <property type="nucleotide sequence ID" value="NZ_FXTD01000009.1"/>
</dbReference>
<keyword evidence="3" id="KW-1185">Reference proteome</keyword>
<dbReference type="Pfam" id="PF12850">
    <property type="entry name" value="Metallophos_2"/>
    <property type="match status" value="1"/>
</dbReference>
<evidence type="ECO:0000313" key="2">
    <source>
        <dbReference type="EMBL" id="SMO79625.1"/>
    </source>
</evidence>
<evidence type="ECO:0000259" key="1">
    <source>
        <dbReference type="Pfam" id="PF12850"/>
    </source>
</evidence>
<dbReference type="PIRSF" id="PIRSF000883">
    <property type="entry name" value="Pesterase_MJ0912"/>
    <property type="match status" value="1"/>
</dbReference>
<gene>
    <name evidence="2" type="ORF">SAMN06264867_109118</name>
</gene>